<dbReference type="GO" id="GO:0005506">
    <property type="term" value="F:iron ion binding"/>
    <property type="evidence" value="ECO:0007669"/>
    <property type="project" value="InterPro"/>
</dbReference>
<dbReference type="InterPro" id="IPR001128">
    <property type="entry name" value="Cyt_P450"/>
</dbReference>
<dbReference type="PRINTS" id="PR00359">
    <property type="entry name" value="BP450"/>
</dbReference>
<dbReference type="InterPro" id="IPR036396">
    <property type="entry name" value="Cyt_P450_sf"/>
</dbReference>
<proteinExistence type="inferred from homology"/>
<dbReference type="CDD" id="cd11033">
    <property type="entry name" value="CYP142-like"/>
    <property type="match status" value="1"/>
</dbReference>
<dbReference type="InterPro" id="IPR002397">
    <property type="entry name" value="Cyt_P450_B"/>
</dbReference>
<keyword evidence="4" id="KW-0560">Oxidoreductase</keyword>
<dbReference type="FunFam" id="1.10.630.10:FF:000018">
    <property type="entry name" value="Cytochrome P450 monooxygenase"/>
    <property type="match status" value="1"/>
</dbReference>
<dbReference type="AlphaFoldDB" id="A0A6M6JM69"/>
<organism evidence="8 9">
    <name type="scientific">Pseudonocardia broussonetiae</name>
    <dbReference type="NCBI Taxonomy" id="2736640"/>
    <lineage>
        <taxon>Bacteria</taxon>
        <taxon>Bacillati</taxon>
        <taxon>Actinomycetota</taxon>
        <taxon>Actinomycetes</taxon>
        <taxon>Pseudonocardiales</taxon>
        <taxon>Pseudonocardiaceae</taxon>
        <taxon>Pseudonocardia</taxon>
    </lineage>
</organism>
<name>A0A6M6JM69_9PSEU</name>
<dbReference type="PANTHER" id="PTHR46696">
    <property type="entry name" value="P450, PUTATIVE (EUROFUNG)-RELATED"/>
    <property type="match status" value="1"/>
</dbReference>
<evidence type="ECO:0000313" key="8">
    <source>
        <dbReference type="EMBL" id="QJY48037.1"/>
    </source>
</evidence>
<dbReference type="KEGG" id="pbro:HOP40_21385"/>
<sequence>MTTTDSPTPFSRPHPVSTSEDLSSDAFWHRSFEERDATFARLRRDAPVSWHLARHVPEIPADQVDAGFWAITRRDDITRISQDHETFSSDRHRGGVSFRSTDRAAAGPPTFLEMDPPSHTRYRQIMSAAFTPKAVARLSDKIGARAEQIVDRVVGGGAFDFVREVAAKLPMLTVADLVGVPESLVQDFARAGDEFVGGGDPDFLEPGADRAAHSLEQIGILRQIGVDLVDHRRRHPADDVATALAAFEIDGRPLTSDDIASVMLLLSVAGNDTTKQTTSRTVVSLWRHPDQRAWLTGDYPGRIAGSVEEFVRHASPVIQFARSVVRDVEIGGQRLEAGDKVVLFYCSGNRDEDVWPDAHAFDLSRERRPHVGFGGGGVHYCLGNGVAKAQLRALFGQILSKLPAMQVGEPEYLRSDFINGVKRLPVVVP</sequence>
<dbReference type="Proteomes" id="UP000505377">
    <property type="component" value="Chromosome"/>
</dbReference>
<dbReference type="GO" id="GO:0036199">
    <property type="term" value="F:cholest-4-en-3-one 26-monooxygenase activity"/>
    <property type="evidence" value="ECO:0007669"/>
    <property type="project" value="TreeGrafter"/>
</dbReference>
<reference evidence="8 9" key="1">
    <citation type="submission" date="2020-05" db="EMBL/GenBank/DDBJ databases">
        <authorList>
            <person name="Mo P."/>
        </authorList>
    </citation>
    <scope>NUCLEOTIDE SEQUENCE [LARGE SCALE GENOMIC DNA]</scope>
    <source>
        <strain evidence="8 9">Gen01</strain>
    </source>
</reference>
<evidence type="ECO:0000256" key="1">
    <source>
        <dbReference type="ARBA" id="ARBA00010617"/>
    </source>
</evidence>
<dbReference type="Gene3D" id="1.10.630.10">
    <property type="entry name" value="Cytochrome P450"/>
    <property type="match status" value="1"/>
</dbReference>
<dbReference type="GO" id="GO:0020037">
    <property type="term" value="F:heme binding"/>
    <property type="evidence" value="ECO:0007669"/>
    <property type="project" value="InterPro"/>
</dbReference>
<dbReference type="EMBL" id="CP053564">
    <property type="protein sequence ID" value="QJY48037.1"/>
    <property type="molecule type" value="Genomic_DNA"/>
</dbReference>
<dbReference type="SUPFAM" id="SSF48264">
    <property type="entry name" value="Cytochrome P450"/>
    <property type="match status" value="1"/>
</dbReference>
<feature type="compositionally biased region" description="Basic and acidic residues" evidence="7">
    <location>
        <begin position="84"/>
        <end position="93"/>
    </location>
</feature>
<gene>
    <name evidence="8" type="ORF">HOP40_21385</name>
</gene>
<evidence type="ECO:0000313" key="9">
    <source>
        <dbReference type="Proteomes" id="UP000505377"/>
    </source>
</evidence>
<keyword evidence="2" id="KW-0349">Heme</keyword>
<dbReference type="RefSeq" id="WP_172161305.1">
    <property type="nucleotide sequence ID" value="NZ_CP053564.1"/>
</dbReference>
<protein>
    <submittedName>
        <fullName evidence="8">Cytochrome P450</fullName>
    </submittedName>
</protein>
<feature type="region of interest" description="Disordered" evidence="7">
    <location>
        <begin position="1"/>
        <end position="21"/>
    </location>
</feature>
<comment type="similarity">
    <text evidence="1">Belongs to the cytochrome P450 family.</text>
</comment>
<evidence type="ECO:0000256" key="2">
    <source>
        <dbReference type="ARBA" id="ARBA00022617"/>
    </source>
</evidence>
<keyword evidence="9" id="KW-1185">Reference proteome</keyword>
<dbReference type="GO" id="GO:0006707">
    <property type="term" value="P:cholesterol catabolic process"/>
    <property type="evidence" value="ECO:0007669"/>
    <property type="project" value="TreeGrafter"/>
</dbReference>
<dbReference type="Pfam" id="PF00067">
    <property type="entry name" value="p450"/>
    <property type="match status" value="1"/>
</dbReference>
<evidence type="ECO:0000256" key="7">
    <source>
        <dbReference type="SAM" id="MobiDB-lite"/>
    </source>
</evidence>
<evidence type="ECO:0000256" key="3">
    <source>
        <dbReference type="ARBA" id="ARBA00022723"/>
    </source>
</evidence>
<feature type="region of interest" description="Disordered" evidence="7">
    <location>
        <begin position="84"/>
        <end position="116"/>
    </location>
</feature>
<accession>A0A6M6JM69</accession>
<keyword evidence="6" id="KW-0503">Monooxygenase</keyword>
<evidence type="ECO:0000256" key="4">
    <source>
        <dbReference type="ARBA" id="ARBA00023002"/>
    </source>
</evidence>
<dbReference type="PANTHER" id="PTHR46696:SF4">
    <property type="entry name" value="BIOTIN BIOSYNTHESIS CYTOCHROME P450"/>
    <property type="match status" value="1"/>
</dbReference>
<keyword evidence="3" id="KW-0479">Metal-binding</keyword>
<dbReference type="GO" id="GO:0008395">
    <property type="term" value="F:steroid hydroxylase activity"/>
    <property type="evidence" value="ECO:0007669"/>
    <property type="project" value="TreeGrafter"/>
</dbReference>
<evidence type="ECO:0000256" key="6">
    <source>
        <dbReference type="ARBA" id="ARBA00023033"/>
    </source>
</evidence>
<keyword evidence="5" id="KW-0408">Iron</keyword>
<evidence type="ECO:0000256" key="5">
    <source>
        <dbReference type="ARBA" id="ARBA00023004"/>
    </source>
</evidence>